<protein>
    <recommendedName>
        <fullName evidence="1">Reverse transcriptase Ty1/copia-type domain-containing protein</fullName>
    </recommendedName>
</protein>
<accession>A0A151S2X9</accession>
<dbReference type="EMBL" id="KQ483482">
    <property type="protein sequence ID" value="KYP49195.1"/>
    <property type="molecule type" value="Genomic_DNA"/>
</dbReference>
<evidence type="ECO:0000259" key="1">
    <source>
        <dbReference type="Pfam" id="PF07727"/>
    </source>
</evidence>
<keyword evidence="3" id="KW-1185">Reference proteome</keyword>
<feature type="domain" description="Reverse transcriptase Ty1/copia-type" evidence="1">
    <location>
        <begin position="2"/>
        <end position="105"/>
    </location>
</feature>
<evidence type="ECO:0000313" key="2">
    <source>
        <dbReference type="EMBL" id="KYP49195.1"/>
    </source>
</evidence>
<proteinExistence type="predicted"/>
<evidence type="ECO:0000313" key="3">
    <source>
        <dbReference type="Proteomes" id="UP000075243"/>
    </source>
</evidence>
<dbReference type="AlphaFoldDB" id="A0A151S2X9"/>
<dbReference type="Pfam" id="PF07727">
    <property type="entry name" value="RVT_2"/>
    <property type="match status" value="1"/>
</dbReference>
<organism evidence="2 3">
    <name type="scientific">Cajanus cajan</name>
    <name type="common">Pigeon pea</name>
    <name type="synonym">Cajanus indicus</name>
    <dbReference type="NCBI Taxonomy" id="3821"/>
    <lineage>
        <taxon>Eukaryota</taxon>
        <taxon>Viridiplantae</taxon>
        <taxon>Streptophyta</taxon>
        <taxon>Embryophyta</taxon>
        <taxon>Tracheophyta</taxon>
        <taxon>Spermatophyta</taxon>
        <taxon>Magnoliopsida</taxon>
        <taxon>eudicotyledons</taxon>
        <taxon>Gunneridae</taxon>
        <taxon>Pentapetalae</taxon>
        <taxon>rosids</taxon>
        <taxon>fabids</taxon>
        <taxon>Fabales</taxon>
        <taxon>Fabaceae</taxon>
        <taxon>Papilionoideae</taxon>
        <taxon>50 kb inversion clade</taxon>
        <taxon>NPAAA clade</taxon>
        <taxon>indigoferoid/millettioid clade</taxon>
        <taxon>Phaseoleae</taxon>
        <taxon>Cajanus</taxon>
    </lineage>
</organism>
<dbReference type="Gramene" id="C.cajan_27900.t">
    <property type="protein sequence ID" value="C.cajan_27900.t.cds1"/>
    <property type="gene ID" value="C.cajan_27900"/>
</dbReference>
<reference evidence="2" key="1">
    <citation type="journal article" date="2012" name="Nat. Biotechnol.">
        <title>Draft genome sequence of pigeonpea (Cajanus cajan), an orphan legume crop of resource-poor farmers.</title>
        <authorList>
            <person name="Varshney R.K."/>
            <person name="Chen W."/>
            <person name="Li Y."/>
            <person name="Bharti A.K."/>
            <person name="Saxena R.K."/>
            <person name="Schlueter J.A."/>
            <person name="Donoghue M.T."/>
            <person name="Azam S."/>
            <person name="Fan G."/>
            <person name="Whaley A.M."/>
            <person name="Farmer A.D."/>
            <person name="Sheridan J."/>
            <person name="Iwata A."/>
            <person name="Tuteja R."/>
            <person name="Penmetsa R.V."/>
            <person name="Wu W."/>
            <person name="Upadhyaya H.D."/>
            <person name="Yang S.P."/>
            <person name="Shah T."/>
            <person name="Saxena K.B."/>
            <person name="Michael T."/>
            <person name="McCombie W.R."/>
            <person name="Yang B."/>
            <person name="Zhang G."/>
            <person name="Yang H."/>
            <person name="Wang J."/>
            <person name="Spillane C."/>
            <person name="Cook D.R."/>
            <person name="May G.D."/>
            <person name="Xu X."/>
            <person name="Jackson S.A."/>
        </authorList>
    </citation>
    <scope>NUCLEOTIDE SEQUENCE [LARGE SCALE GENOMIC DNA]</scope>
</reference>
<dbReference type="Proteomes" id="UP000075243">
    <property type="component" value="Unassembled WGS sequence"/>
</dbReference>
<dbReference type="InterPro" id="IPR013103">
    <property type="entry name" value="RVT_2"/>
</dbReference>
<gene>
    <name evidence="2" type="ORF">KK1_029130</name>
</gene>
<name>A0A151S2X9_CAJCA</name>
<sequence length="122" mass="13844">MKHYGFAQSSSDHSLFTLQRERVQLHVLVYVDDLVISGNDNATIKAFKLYLDAFFHIKDLGMLKYFLVIEVARHYIGIFLCQRKYALDIISEVGLLGAKPAGFPMDQHHQLPLAKGTLLPDP</sequence>